<comment type="catalytic activity">
    <reaction evidence="6">
        <text>2'-phospho-[ligated tRNA] + NAD(+) = mature tRNA + ADP-alpha-D-ribose 1'',2''-cyclic phosphate + nicotinamide</text>
        <dbReference type="Rhea" id="RHEA:23324"/>
        <dbReference type="Rhea" id="RHEA-COMP:11106"/>
        <dbReference type="Rhea" id="RHEA-COMP:11107"/>
        <dbReference type="ChEBI" id="CHEBI:17154"/>
        <dbReference type="ChEBI" id="CHEBI:57540"/>
        <dbReference type="ChEBI" id="CHEBI:76596"/>
        <dbReference type="ChEBI" id="CHEBI:82883"/>
        <dbReference type="ChEBI" id="CHEBI:85027"/>
        <dbReference type="EC" id="2.7.1.160"/>
    </reaction>
</comment>
<keyword evidence="8" id="KW-1185">Reference proteome</keyword>
<dbReference type="Pfam" id="PF01885">
    <property type="entry name" value="PTS_2-RNA"/>
    <property type="match status" value="1"/>
</dbReference>
<dbReference type="PANTHER" id="PTHR12684:SF2">
    <property type="entry name" value="TRNA 2'-PHOSPHOTRANSFERASE 1"/>
    <property type="match status" value="1"/>
</dbReference>
<evidence type="ECO:0000256" key="2">
    <source>
        <dbReference type="ARBA" id="ARBA00009836"/>
    </source>
</evidence>
<dbReference type="EnsemblMetazoa" id="XM_019914588.1">
    <property type="protein sequence ID" value="XP_019770147.1"/>
    <property type="gene ID" value="LOC109544424"/>
</dbReference>
<evidence type="ECO:0000256" key="6">
    <source>
        <dbReference type="ARBA" id="ARBA00047949"/>
    </source>
</evidence>
<dbReference type="Gene3D" id="1.10.10.970">
    <property type="entry name" value="RNA 2'-phosphotransferase, Tpt1/KptA family, N-terminal domain"/>
    <property type="match status" value="1"/>
</dbReference>
<dbReference type="InterPro" id="IPR042081">
    <property type="entry name" value="RNA_2'-PTrans_C"/>
</dbReference>
<evidence type="ECO:0000313" key="8">
    <source>
        <dbReference type="Proteomes" id="UP000019118"/>
    </source>
</evidence>
<dbReference type="InterPro" id="IPR042080">
    <property type="entry name" value="RNA_2'-PTrans_N"/>
</dbReference>
<reference evidence="8" key="1">
    <citation type="journal article" date="2013" name="Genome Biol.">
        <title>Draft genome of the mountain pine beetle, Dendroctonus ponderosae Hopkins, a major forest pest.</title>
        <authorList>
            <person name="Keeling C.I."/>
            <person name="Yuen M.M."/>
            <person name="Liao N.Y."/>
            <person name="Docking T.R."/>
            <person name="Chan S.K."/>
            <person name="Taylor G.A."/>
            <person name="Palmquist D.L."/>
            <person name="Jackman S.D."/>
            <person name="Nguyen A."/>
            <person name="Li M."/>
            <person name="Henderson H."/>
            <person name="Janes J.K."/>
            <person name="Zhao Y."/>
            <person name="Pandoh P."/>
            <person name="Moore R."/>
            <person name="Sperling F.A."/>
            <person name="Huber D.P."/>
            <person name="Birol I."/>
            <person name="Jones S.J."/>
            <person name="Bohlmann J."/>
        </authorList>
    </citation>
    <scope>NUCLEOTIDE SEQUENCE</scope>
</reference>
<evidence type="ECO:0000256" key="1">
    <source>
        <dbReference type="ARBA" id="ARBA00003343"/>
    </source>
</evidence>
<organism evidence="7 8">
    <name type="scientific">Dendroctonus ponderosae</name>
    <name type="common">Mountain pine beetle</name>
    <dbReference type="NCBI Taxonomy" id="77166"/>
    <lineage>
        <taxon>Eukaryota</taxon>
        <taxon>Metazoa</taxon>
        <taxon>Ecdysozoa</taxon>
        <taxon>Arthropoda</taxon>
        <taxon>Hexapoda</taxon>
        <taxon>Insecta</taxon>
        <taxon>Pterygota</taxon>
        <taxon>Neoptera</taxon>
        <taxon>Endopterygota</taxon>
        <taxon>Coleoptera</taxon>
        <taxon>Polyphaga</taxon>
        <taxon>Cucujiformia</taxon>
        <taxon>Curculionidae</taxon>
        <taxon>Scolytinae</taxon>
        <taxon>Dendroctonus</taxon>
    </lineage>
</organism>
<dbReference type="AlphaFoldDB" id="A0AAR5QA98"/>
<name>A0AAR5QA98_DENPD</name>
<protein>
    <recommendedName>
        <fullName evidence="3">2'-phosphotransferase</fullName>
        <ecNumber evidence="3">2.7.1.160</ecNumber>
    </recommendedName>
</protein>
<dbReference type="InterPro" id="IPR002745">
    <property type="entry name" value="Ptrans_KptA/Tpt1"/>
</dbReference>
<evidence type="ECO:0000256" key="5">
    <source>
        <dbReference type="ARBA" id="ARBA00023027"/>
    </source>
</evidence>
<dbReference type="GO" id="GO:0000215">
    <property type="term" value="F:tRNA 2'-phosphotransferase activity"/>
    <property type="evidence" value="ECO:0007669"/>
    <property type="project" value="UniProtKB-EC"/>
</dbReference>
<evidence type="ECO:0000256" key="3">
    <source>
        <dbReference type="ARBA" id="ARBA00012007"/>
    </source>
</evidence>
<keyword evidence="4" id="KW-0808">Transferase</keyword>
<dbReference type="PANTHER" id="PTHR12684">
    <property type="entry name" value="PUTATIVE PHOSPHOTRANSFERASE"/>
    <property type="match status" value="1"/>
</dbReference>
<reference evidence="7" key="2">
    <citation type="submission" date="2024-08" db="UniProtKB">
        <authorList>
            <consortium name="EnsemblMetazoa"/>
        </authorList>
    </citation>
    <scope>IDENTIFICATION</scope>
</reference>
<accession>A0AAR5QA98</accession>
<evidence type="ECO:0000313" key="7">
    <source>
        <dbReference type="EnsemblMetazoa" id="XP_019770147.1"/>
    </source>
</evidence>
<comment type="function">
    <text evidence="1">Catalyzes the last step of tRNA splicing, the transfer of the splice junction 2'-phosphate from ligated tRNA to NAD to produce ADP-ribose 1''-2'' cyclic phosphate.</text>
</comment>
<dbReference type="SUPFAM" id="SSF56399">
    <property type="entry name" value="ADP-ribosylation"/>
    <property type="match status" value="1"/>
</dbReference>
<dbReference type="GO" id="GO:0006388">
    <property type="term" value="P:tRNA splicing, via endonucleolytic cleavage and ligation"/>
    <property type="evidence" value="ECO:0007669"/>
    <property type="project" value="TreeGrafter"/>
</dbReference>
<dbReference type="Gene3D" id="3.20.170.30">
    <property type="match status" value="1"/>
</dbReference>
<evidence type="ECO:0000256" key="4">
    <source>
        <dbReference type="ARBA" id="ARBA00022679"/>
    </source>
</evidence>
<keyword evidence="5" id="KW-0520">NAD</keyword>
<sequence>AVDELLKNRYFHNCTVEDIKRVVDSSDKQRFSLRVFNGVLEICANQGHSIQGLDKLSLVPIREPGQFEVIHGTYFGKWAKIKREGLSRMSRNHIHFAKGLPCDKSVISGIRSNCQVFIYVNLKAALEAGIPFFLSSNGVVLSPGNEQGLIVPQYFSRVCDLYGHLMWNN</sequence>
<dbReference type="Proteomes" id="UP000019118">
    <property type="component" value="Unassembled WGS sequence"/>
</dbReference>
<dbReference type="EC" id="2.7.1.160" evidence="3"/>
<comment type="similarity">
    <text evidence="2">Belongs to the KptA/TPT1 family.</text>
</comment>
<proteinExistence type="inferred from homology"/>